<dbReference type="Pfam" id="PF02272">
    <property type="entry name" value="DHHA1"/>
    <property type="match status" value="1"/>
</dbReference>
<comment type="caution">
    <text evidence="7">The sequence shown here is derived from an EMBL/GenBank/DDBJ whole genome shotgun (WGS) entry which is preliminary data.</text>
</comment>
<keyword evidence="8" id="KW-1185">Reference proteome</keyword>
<dbReference type="RefSeq" id="WP_188692491.1">
    <property type="nucleotide sequence ID" value="NZ_BMIR01000007.1"/>
</dbReference>
<dbReference type="EMBL" id="BMIR01000007">
    <property type="protein sequence ID" value="GGE39630.1"/>
    <property type="molecule type" value="Genomic_DNA"/>
</dbReference>
<dbReference type="InterPro" id="IPR003156">
    <property type="entry name" value="DHHA1_dom"/>
</dbReference>
<dbReference type="GO" id="GO:0006419">
    <property type="term" value="P:alanyl-tRNA aminoacylation"/>
    <property type="evidence" value="ECO:0007669"/>
    <property type="project" value="InterPro"/>
</dbReference>
<dbReference type="Pfam" id="PF01411">
    <property type="entry name" value="tRNA-synt_2c"/>
    <property type="match status" value="1"/>
</dbReference>
<proteinExistence type="predicted"/>
<dbReference type="Gene3D" id="3.10.310.40">
    <property type="match status" value="1"/>
</dbReference>
<evidence type="ECO:0000256" key="4">
    <source>
        <dbReference type="ARBA" id="ARBA00022833"/>
    </source>
</evidence>
<organism evidence="7 8">
    <name type="scientific">Pullulanibacillus camelliae</name>
    <dbReference type="NCBI Taxonomy" id="1707096"/>
    <lineage>
        <taxon>Bacteria</taxon>
        <taxon>Bacillati</taxon>
        <taxon>Bacillota</taxon>
        <taxon>Bacilli</taxon>
        <taxon>Bacillales</taxon>
        <taxon>Sporolactobacillaceae</taxon>
        <taxon>Pullulanibacillus</taxon>
    </lineage>
</organism>
<dbReference type="SUPFAM" id="SSF55186">
    <property type="entry name" value="ThrRS/AlaRS common domain"/>
    <property type="match status" value="1"/>
</dbReference>
<dbReference type="SUPFAM" id="SSF50447">
    <property type="entry name" value="Translation proteins"/>
    <property type="match status" value="1"/>
</dbReference>
<dbReference type="Pfam" id="PF07973">
    <property type="entry name" value="tRNA_SAD"/>
    <property type="match status" value="1"/>
</dbReference>
<feature type="domain" description="Alanyl-transfer RNA synthetases family profile" evidence="6">
    <location>
        <begin position="1"/>
        <end position="224"/>
    </location>
</feature>
<dbReference type="GO" id="GO:0005524">
    <property type="term" value="F:ATP binding"/>
    <property type="evidence" value="ECO:0007669"/>
    <property type="project" value="InterPro"/>
</dbReference>
<dbReference type="InterPro" id="IPR012947">
    <property type="entry name" value="tRNA_SAD"/>
</dbReference>
<dbReference type="PANTHER" id="PTHR43462:SF1">
    <property type="entry name" value="ALANYL-TRNA EDITING PROTEIN AARSD1"/>
    <property type="match status" value="1"/>
</dbReference>
<comment type="cofactor">
    <cofactor evidence="1">
        <name>Zn(2+)</name>
        <dbReference type="ChEBI" id="CHEBI:29105"/>
    </cofactor>
</comment>
<dbReference type="GO" id="GO:0004813">
    <property type="term" value="F:alanine-tRNA ligase activity"/>
    <property type="evidence" value="ECO:0007669"/>
    <property type="project" value="InterPro"/>
</dbReference>
<evidence type="ECO:0000256" key="5">
    <source>
        <dbReference type="SAM" id="Coils"/>
    </source>
</evidence>
<gene>
    <name evidence="7" type="primary">alaS</name>
    <name evidence="7" type="ORF">GCM10011391_18050</name>
</gene>
<dbReference type="Gene3D" id="3.30.980.10">
    <property type="entry name" value="Threonyl-trna Synthetase, Chain A, domain 2"/>
    <property type="match status" value="1"/>
</dbReference>
<dbReference type="Gene3D" id="2.40.30.130">
    <property type="match status" value="1"/>
</dbReference>
<dbReference type="InterPro" id="IPR018165">
    <property type="entry name" value="Ala-tRNA-synth_IIc_core"/>
</dbReference>
<reference evidence="7" key="1">
    <citation type="journal article" date="2014" name="Int. J. Syst. Evol. Microbiol.">
        <title>Complete genome sequence of Corynebacterium casei LMG S-19264T (=DSM 44701T), isolated from a smear-ripened cheese.</title>
        <authorList>
            <consortium name="US DOE Joint Genome Institute (JGI-PGF)"/>
            <person name="Walter F."/>
            <person name="Albersmeier A."/>
            <person name="Kalinowski J."/>
            <person name="Ruckert C."/>
        </authorList>
    </citation>
    <scope>NUCLEOTIDE SEQUENCE</scope>
    <source>
        <strain evidence="7">CGMCC 1.15371</strain>
    </source>
</reference>
<dbReference type="GO" id="GO:0003676">
    <property type="term" value="F:nucleic acid binding"/>
    <property type="evidence" value="ECO:0007669"/>
    <property type="project" value="InterPro"/>
</dbReference>
<dbReference type="PROSITE" id="PS50860">
    <property type="entry name" value="AA_TRNA_LIGASE_II_ALA"/>
    <property type="match status" value="1"/>
</dbReference>
<dbReference type="InterPro" id="IPR018164">
    <property type="entry name" value="Ala-tRNA-synth_IIc_N"/>
</dbReference>
<feature type="coiled-coil region" evidence="5">
    <location>
        <begin position="262"/>
        <end position="289"/>
    </location>
</feature>
<comment type="subcellular location">
    <subcellularLocation>
        <location evidence="2">Cytoplasm</location>
    </subcellularLocation>
</comment>
<dbReference type="InterPro" id="IPR051335">
    <property type="entry name" value="Alanyl-tRNA_Editing_Enzymes"/>
</dbReference>
<name>A0A8J2VVX7_9BACL</name>
<dbReference type="GO" id="GO:0046872">
    <property type="term" value="F:metal ion binding"/>
    <property type="evidence" value="ECO:0007669"/>
    <property type="project" value="UniProtKB-KW"/>
</dbReference>
<dbReference type="AlphaFoldDB" id="A0A8J2VVX7"/>
<dbReference type="SMART" id="SM00863">
    <property type="entry name" value="tRNA_SAD"/>
    <property type="match status" value="1"/>
</dbReference>
<dbReference type="GO" id="GO:0002161">
    <property type="term" value="F:aminoacyl-tRNA deacylase activity"/>
    <property type="evidence" value="ECO:0007669"/>
    <property type="project" value="UniProtKB-ARBA"/>
</dbReference>
<dbReference type="PANTHER" id="PTHR43462">
    <property type="entry name" value="ALANYL-TRNA EDITING PROTEIN"/>
    <property type="match status" value="1"/>
</dbReference>
<evidence type="ECO:0000256" key="3">
    <source>
        <dbReference type="ARBA" id="ARBA00022723"/>
    </source>
</evidence>
<dbReference type="InterPro" id="IPR009000">
    <property type="entry name" value="Transl_B-barrel_sf"/>
</dbReference>
<dbReference type="Proteomes" id="UP000628775">
    <property type="component" value="Unassembled WGS sequence"/>
</dbReference>
<keyword evidence="5" id="KW-0175">Coiled coil</keyword>
<evidence type="ECO:0000313" key="7">
    <source>
        <dbReference type="EMBL" id="GGE39630.1"/>
    </source>
</evidence>
<protein>
    <submittedName>
        <fullName evidence="7">Alanyl-tRNA editing protein</fullName>
    </submittedName>
</protein>
<reference evidence="7" key="2">
    <citation type="submission" date="2020-09" db="EMBL/GenBank/DDBJ databases">
        <authorList>
            <person name="Sun Q."/>
            <person name="Zhou Y."/>
        </authorList>
    </citation>
    <scope>NUCLEOTIDE SEQUENCE</scope>
    <source>
        <strain evidence="7">CGMCC 1.15371</strain>
    </source>
</reference>
<keyword evidence="3" id="KW-0479">Metal-binding</keyword>
<evidence type="ECO:0000313" key="8">
    <source>
        <dbReference type="Proteomes" id="UP000628775"/>
    </source>
</evidence>
<sequence>MTKAVYYEDAYIKQFTSLIVQTGVDQAERPYVILEETAFYPTGGGQPSDQGTIEDIPVIDVEKSNDAIIHYLKSPLKMKQGTKVTGRLDWERRFDHMQQHAGQHLLSAVFADHFGWQTTSFHLGREINTIDLSTDSLSEAAVHEVEQAVNTVVFEHRPITATWVEGDDWQRYPLRKPPTVSENIRIVMIDRIDYNACGGTHPKGTGEIGAVKVLGWQRHKQGTRVSFICGWRVIHDFGKKQQLLKQLTQALNSPEDELPTAIDQLFDRQDKLQKKVEEQNDTLLDYEIRDLIAEAQPFHTYKLISTSFVDRSVKTCQKLVGSITDQEPRAIVLAVIHNDARLHFIAARGTEPHYNMNAIVRQALPFINGKGGGRPERAQGGGEAVVTPDFFLKHATQFLEKETLVEE</sequence>
<accession>A0A8J2VVX7</accession>
<keyword evidence="4" id="KW-0862">Zinc</keyword>
<evidence type="ECO:0000256" key="1">
    <source>
        <dbReference type="ARBA" id="ARBA00001947"/>
    </source>
</evidence>
<evidence type="ECO:0000256" key="2">
    <source>
        <dbReference type="ARBA" id="ARBA00004496"/>
    </source>
</evidence>
<dbReference type="GO" id="GO:0005737">
    <property type="term" value="C:cytoplasm"/>
    <property type="evidence" value="ECO:0007669"/>
    <property type="project" value="UniProtKB-SubCell"/>
</dbReference>
<evidence type="ECO:0000259" key="6">
    <source>
        <dbReference type="PROSITE" id="PS50860"/>
    </source>
</evidence>
<dbReference type="InterPro" id="IPR018163">
    <property type="entry name" value="Thr/Ala-tRNA-synth_IIc_edit"/>
</dbReference>